<dbReference type="OrthoDB" id="684045at2759"/>
<sequence>MASRIQSDRFCCFCNNIKTYHMKGEEQFYDFTIFKDKDSVGIPAHKFLLASQSEYFAALFRNDPTASETTFENFPLDVIKKCIDYLYGHEIDLTGSNVQNVLIFADYISLKHVIAICTDYIINNIDLSNYARVIELGNDLWMDKLVQAGVFFVARNLMTNDLRIDSVDEFTTGVIMKIAEQQQGQQERVTIMTTEQWNINRLKKVACDLKRACLQAKPREEMNFQARGSSVHSGRPDGWGPKLAINGNISDNDCYYFHSVFEMYPWLEVKLPSPVLIESVTIVNRKNGFQERLRNVEVRAGMVPVPAGFTLRDVRGSGESASKKLEVNSRCGYFPGPAAGRFIEEGHVIMFDQPTLAQYITVQILEAGYLQVNGLKINGGDLLNINNCFQFII</sequence>
<evidence type="ECO:0000259" key="1">
    <source>
        <dbReference type="PROSITE" id="PS50097"/>
    </source>
</evidence>
<dbReference type="CDD" id="cd18186">
    <property type="entry name" value="BTB_POZ_ZBTB_KLHL-like"/>
    <property type="match status" value="1"/>
</dbReference>
<accession>A0A9X0A3Q6</accession>
<dbReference type="InterPro" id="IPR000210">
    <property type="entry name" value="BTB/POZ_dom"/>
</dbReference>
<dbReference type="SUPFAM" id="SSF54695">
    <property type="entry name" value="POZ domain"/>
    <property type="match status" value="1"/>
</dbReference>
<dbReference type="InterPro" id="IPR011333">
    <property type="entry name" value="SKP1/BTB/POZ_sf"/>
</dbReference>
<evidence type="ECO:0000313" key="2">
    <source>
        <dbReference type="EMBL" id="KAJ7392821.1"/>
    </source>
</evidence>
<name>A0A9X0A3Q6_9CNID</name>
<dbReference type="Gene3D" id="3.30.710.10">
    <property type="entry name" value="Potassium Channel Kv1.1, Chain A"/>
    <property type="match status" value="1"/>
</dbReference>
<reference evidence="2" key="1">
    <citation type="submission" date="2023-01" db="EMBL/GenBank/DDBJ databases">
        <title>Genome assembly of the deep-sea coral Lophelia pertusa.</title>
        <authorList>
            <person name="Herrera S."/>
            <person name="Cordes E."/>
        </authorList>
    </citation>
    <scope>NUCLEOTIDE SEQUENCE</scope>
    <source>
        <strain evidence="2">USNM1676648</strain>
        <tissue evidence="2">Polyp</tissue>
    </source>
</reference>
<dbReference type="PANTHER" id="PTHR45632">
    <property type="entry name" value="LD33804P"/>
    <property type="match status" value="1"/>
</dbReference>
<gene>
    <name evidence="2" type="ORF">OS493_010481</name>
</gene>
<dbReference type="Pfam" id="PF00651">
    <property type="entry name" value="BTB"/>
    <property type="match status" value="1"/>
</dbReference>
<dbReference type="InterPro" id="IPR008979">
    <property type="entry name" value="Galactose-bd-like_sf"/>
</dbReference>
<proteinExistence type="predicted"/>
<organism evidence="2 3">
    <name type="scientific">Desmophyllum pertusum</name>
    <dbReference type="NCBI Taxonomy" id="174260"/>
    <lineage>
        <taxon>Eukaryota</taxon>
        <taxon>Metazoa</taxon>
        <taxon>Cnidaria</taxon>
        <taxon>Anthozoa</taxon>
        <taxon>Hexacorallia</taxon>
        <taxon>Scleractinia</taxon>
        <taxon>Caryophylliina</taxon>
        <taxon>Caryophylliidae</taxon>
        <taxon>Desmophyllum</taxon>
    </lineage>
</organism>
<comment type="caution">
    <text evidence="2">The sequence shown here is derived from an EMBL/GenBank/DDBJ whole genome shotgun (WGS) entry which is preliminary data.</text>
</comment>
<dbReference type="PROSITE" id="PS50097">
    <property type="entry name" value="BTB"/>
    <property type="match status" value="1"/>
</dbReference>
<evidence type="ECO:0000313" key="3">
    <source>
        <dbReference type="Proteomes" id="UP001163046"/>
    </source>
</evidence>
<dbReference type="EMBL" id="MU825400">
    <property type="protein sequence ID" value="KAJ7392821.1"/>
    <property type="molecule type" value="Genomic_DNA"/>
</dbReference>
<dbReference type="Gene3D" id="2.60.120.260">
    <property type="entry name" value="Galactose-binding domain-like"/>
    <property type="match status" value="1"/>
</dbReference>
<protein>
    <recommendedName>
        <fullName evidence="1">BTB domain-containing protein</fullName>
    </recommendedName>
</protein>
<dbReference type="AlphaFoldDB" id="A0A9X0A3Q6"/>
<dbReference type="SUPFAM" id="SSF49785">
    <property type="entry name" value="Galactose-binding domain-like"/>
    <property type="match status" value="1"/>
</dbReference>
<dbReference type="Proteomes" id="UP001163046">
    <property type="component" value="Unassembled WGS sequence"/>
</dbReference>
<dbReference type="SMART" id="SM00225">
    <property type="entry name" value="BTB"/>
    <property type="match status" value="1"/>
</dbReference>
<feature type="domain" description="BTB" evidence="1">
    <location>
        <begin position="29"/>
        <end position="95"/>
    </location>
</feature>
<keyword evidence="3" id="KW-1185">Reference proteome</keyword>